<dbReference type="RefSeq" id="WP_126461964.1">
    <property type="nucleotide sequence ID" value="NZ_AP018721.1"/>
</dbReference>
<feature type="transmembrane region" description="Helical" evidence="1">
    <location>
        <begin position="182"/>
        <end position="201"/>
    </location>
</feature>
<sequence>MHPGARILLAILSALALPGLSFFYLGLISLLLVTLSFSDFARLLQLLQRSRWLLLGMVLVYAWQLPGAPLIEGLTYSPSREGVIAGLIQAWRLAAMLLLIDLLILRLPADALLAGIASLLWPLRALGLPAERIALRLGLTLHALGNPVPRRRRPLVDAGADAEAMALNLPDRLTLSLPAWRLADGLILSLAVLVLGSLWLAA</sequence>
<keyword evidence="1" id="KW-0472">Membrane</keyword>
<keyword evidence="1" id="KW-0812">Transmembrane</keyword>
<dbReference type="AlphaFoldDB" id="A0A4R3JZN4"/>
<reference evidence="2 3" key="1">
    <citation type="submission" date="2019-03" db="EMBL/GenBank/DDBJ databases">
        <title>Genomic Encyclopedia of Type Strains, Phase IV (KMG-IV): sequencing the most valuable type-strain genomes for metagenomic binning, comparative biology and taxonomic classification.</title>
        <authorList>
            <person name="Goeker M."/>
        </authorList>
    </citation>
    <scope>NUCLEOTIDE SEQUENCE [LARGE SCALE GENOMIC DNA]</scope>
    <source>
        <strain evidence="2 3">DSM 103923</strain>
    </source>
</reference>
<dbReference type="Proteomes" id="UP000295135">
    <property type="component" value="Unassembled WGS sequence"/>
</dbReference>
<proteinExistence type="predicted"/>
<dbReference type="OrthoDB" id="5784756at2"/>
<keyword evidence="1" id="KW-1133">Transmembrane helix</keyword>
<keyword evidence="3" id="KW-1185">Reference proteome</keyword>
<name>A0A4R3JZN4_9PROT</name>
<protein>
    <recommendedName>
        <fullName evidence="4">Cobalt transport protein</fullName>
    </recommendedName>
</protein>
<evidence type="ECO:0000313" key="2">
    <source>
        <dbReference type="EMBL" id="TCS72942.1"/>
    </source>
</evidence>
<dbReference type="EMBL" id="SLZY01000003">
    <property type="protein sequence ID" value="TCS72942.1"/>
    <property type="molecule type" value="Genomic_DNA"/>
</dbReference>
<organism evidence="2 3">
    <name type="scientific">Sulfuritortus calidifontis</name>
    <dbReference type="NCBI Taxonomy" id="1914471"/>
    <lineage>
        <taxon>Bacteria</taxon>
        <taxon>Pseudomonadati</taxon>
        <taxon>Pseudomonadota</taxon>
        <taxon>Betaproteobacteria</taxon>
        <taxon>Nitrosomonadales</taxon>
        <taxon>Thiobacillaceae</taxon>
        <taxon>Sulfuritortus</taxon>
    </lineage>
</organism>
<accession>A0A4R3JZN4</accession>
<feature type="transmembrane region" description="Helical" evidence="1">
    <location>
        <begin position="7"/>
        <end position="32"/>
    </location>
</feature>
<gene>
    <name evidence="2" type="ORF">EDC61_10364</name>
</gene>
<feature type="transmembrane region" description="Helical" evidence="1">
    <location>
        <begin position="52"/>
        <end position="71"/>
    </location>
</feature>
<evidence type="ECO:0008006" key="4">
    <source>
        <dbReference type="Google" id="ProtNLM"/>
    </source>
</evidence>
<evidence type="ECO:0000256" key="1">
    <source>
        <dbReference type="SAM" id="Phobius"/>
    </source>
</evidence>
<comment type="caution">
    <text evidence="2">The sequence shown here is derived from an EMBL/GenBank/DDBJ whole genome shotgun (WGS) entry which is preliminary data.</text>
</comment>
<evidence type="ECO:0000313" key="3">
    <source>
        <dbReference type="Proteomes" id="UP000295135"/>
    </source>
</evidence>
<feature type="transmembrane region" description="Helical" evidence="1">
    <location>
        <begin position="83"/>
        <end position="105"/>
    </location>
</feature>